<dbReference type="InterPro" id="IPR015943">
    <property type="entry name" value="WD40/YVTN_repeat-like_dom_sf"/>
</dbReference>
<evidence type="ECO:0000313" key="6">
    <source>
        <dbReference type="Proteomes" id="UP000278907"/>
    </source>
</evidence>
<dbReference type="InterPro" id="IPR028203">
    <property type="entry name" value="PSII_CF48-like_dom"/>
</dbReference>
<dbReference type="PANTHER" id="PTHR47199:SF2">
    <property type="entry name" value="PHOTOSYSTEM II STABILITY_ASSEMBLY FACTOR HCF136, CHLOROPLASTIC"/>
    <property type="match status" value="1"/>
</dbReference>
<accession>A0ABX9QFY1</accession>
<sequence length="636" mass="68655">MTDATPEGWPGGVGMRTASWIVWMVCAGALGCATPRNRGTSPVTVDLSVLPIEAWVNVVAPGPEGEWWAIGNAPSAPSGNGDERAIEVFRSSDEGRSWQPAVALARALNTTRAEADANGIGFLTWYTPEIGLAAGYLGTRAFRTVDGGKTWKTVPLVDDQGFSALERAGNRTWLCGSSGRILRSEDQGASWQELATTPFDTQDACEGLSFLSPDHGWAIGHEATLWATEDGGNSWKPLTRPFQPLRRLVVGTPTLHRLNGVVRLTPELAWVRGTGGLYQTTDGGRSWSAPIPEEDAETSSLSVSLTPDGRHIVTRTPVGLPLEQWIPSFEQAWVFSHDSVVAFSPDTADVSVHVGGQLVRRSPMLTFGRGPETHLDGFIQQGPRRWWGWSGDQVMASHDAGNSWFPTGRTSGHSIRALVPLKDGTLLAGLWRGGLMRSSDEGRTWVSGEGLEAYDFARVLGQEAPENPLACLLSTPDAVLEIEFDANGCFAETRNTLELRLQPEGARLTGKLQTHLRDPPDPRVDKVLARAVGEQFMRQLVEAASRPEEGMHCQSTTRIDVRMAWSCGSGSWRTAQYARFTGSLCSSWGRSEAGGGERPVPHERGNGVFRAAEALLEGVTPARPADVPGAQPGATR</sequence>
<dbReference type="EMBL" id="RAWI01000140">
    <property type="protein sequence ID" value="RKI06820.1"/>
    <property type="molecule type" value="Genomic_DNA"/>
</dbReference>
<evidence type="ECO:0000256" key="2">
    <source>
        <dbReference type="ARBA" id="ARBA00023276"/>
    </source>
</evidence>
<evidence type="ECO:0000256" key="1">
    <source>
        <dbReference type="ARBA" id="ARBA00022531"/>
    </source>
</evidence>
<evidence type="ECO:0000259" key="4">
    <source>
        <dbReference type="Pfam" id="PF14870"/>
    </source>
</evidence>
<protein>
    <recommendedName>
        <fullName evidence="4">Photosynthesis system II assembly factor Ycf48/Hcf136-like domain-containing protein</fullName>
    </recommendedName>
</protein>
<keyword evidence="6" id="KW-1185">Reference proteome</keyword>
<dbReference type="Pfam" id="PF14870">
    <property type="entry name" value="PSII_BNR"/>
    <property type="match status" value="1"/>
</dbReference>
<dbReference type="Proteomes" id="UP000278907">
    <property type="component" value="Unassembled WGS sequence"/>
</dbReference>
<name>A0ABX9QFY1_9BACT</name>
<reference evidence="5 6" key="1">
    <citation type="submission" date="2018-09" db="EMBL/GenBank/DDBJ databases">
        <authorList>
            <person name="Livingstone P.G."/>
            <person name="Whitworth D.E."/>
        </authorList>
    </citation>
    <scope>NUCLEOTIDE SEQUENCE [LARGE SCALE GENOMIC DNA]</scope>
    <source>
        <strain evidence="5 6">CA031B</strain>
    </source>
</reference>
<dbReference type="PANTHER" id="PTHR47199">
    <property type="entry name" value="PHOTOSYSTEM II STABILITY/ASSEMBLY FACTOR HCF136, CHLOROPLASTIC"/>
    <property type="match status" value="1"/>
</dbReference>
<dbReference type="Gene3D" id="2.130.10.10">
    <property type="entry name" value="YVTN repeat-like/Quinoprotein amine dehydrogenase"/>
    <property type="match status" value="2"/>
</dbReference>
<gene>
    <name evidence="5" type="ORF">D7Y13_19260</name>
</gene>
<comment type="caution">
    <text evidence="5">The sequence shown here is derived from an EMBL/GenBank/DDBJ whole genome shotgun (WGS) entry which is preliminary data.</text>
</comment>
<proteinExistence type="predicted"/>
<evidence type="ECO:0000256" key="3">
    <source>
        <dbReference type="SAM" id="MobiDB-lite"/>
    </source>
</evidence>
<organism evidence="5 6">
    <name type="scientific">Corallococcus praedator</name>
    <dbReference type="NCBI Taxonomy" id="2316724"/>
    <lineage>
        <taxon>Bacteria</taxon>
        <taxon>Pseudomonadati</taxon>
        <taxon>Myxococcota</taxon>
        <taxon>Myxococcia</taxon>
        <taxon>Myxococcales</taxon>
        <taxon>Cystobacterineae</taxon>
        <taxon>Myxococcaceae</taxon>
        <taxon>Corallococcus</taxon>
    </lineage>
</organism>
<dbReference type="SUPFAM" id="SSF110296">
    <property type="entry name" value="Oligoxyloglucan reducing end-specific cellobiohydrolase"/>
    <property type="match status" value="2"/>
</dbReference>
<feature type="domain" description="Photosynthesis system II assembly factor Ycf48/Hcf136-like" evidence="4">
    <location>
        <begin position="200"/>
        <end position="288"/>
    </location>
</feature>
<feature type="region of interest" description="Disordered" evidence="3">
    <location>
        <begin position="617"/>
        <end position="636"/>
    </location>
</feature>
<keyword evidence="1" id="KW-0602">Photosynthesis</keyword>
<dbReference type="CDD" id="cd15482">
    <property type="entry name" value="Sialidase_non-viral"/>
    <property type="match status" value="1"/>
</dbReference>
<evidence type="ECO:0000313" key="5">
    <source>
        <dbReference type="EMBL" id="RKI06820.1"/>
    </source>
</evidence>
<keyword evidence="2" id="KW-0604">Photosystem II</keyword>